<proteinExistence type="predicted"/>
<dbReference type="Proteomes" id="UP000034883">
    <property type="component" value="Chromosome"/>
</dbReference>
<reference evidence="1 2" key="1">
    <citation type="submission" date="2015-03" db="EMBL/GenBank/DDBJ databases">
        <title>Genome assembly of Sandaracinus amylolyticus DSM 53668.</title>
        <authorList>
            <person name="Sharma G."/>
            <person name="Subramanian S."/>
        </authorList>
    </citation>
    <scope>NUCLEOTIDE SEQUENCE [LARGE SCALE GENOMIC DNA]</scope>
    <source>
        <strain evidence="1 2">DSM 53668</strain>
    </source>
</reference>
<organism evidence="1 2">
    <name type="scientific">Sandaracinus amylolyticus</name>
    <dbReference type="NCBI Taxonomy" id="927083"/>
    <lineage>
        <taxon>Bacteria</taxon>
        <taxon>Pseudomonadati</taxon>
        <taxon>Myxococcota</taxon>
        <taxon>Polyangia</taxon>
        <taxon>Polyangiales</taxon>
        <taxon>Sandaracinaceae</taxon>
        <taxon>Sandaracinus</taxon>
    </lineage>
</organism>
<dbReference type="PANTHER" id="PTHR35399">
    <property type="entry name" value="SLR8030 PROTEIN"/>
    <property type="match status" value="1"/>
</dbReference>
<evidence type="ECO:0000313" key="2">
    <source>
        <dbReference type="Proteomes" id="UP000034883"/>
    </source>
</evidence>
<dbReference type="InterPro" id="IPR008557">
    <property type="entry name" value="PhoX"/>
</dbReference>
<evidence type="ECO:0008006" key="3">
    <source>
        <dbReference type="Google" id="ProtNLM"/>
    </source>
</evidence>
<dbReference type="PANTHER" id="PTHR35399:SF4">
    <property type="entry name" value="MEMBRANE PROTEIN"/>
    <property type="match status" value="1"/>
</dbReference>
<dbReference type="PROSITE" id="PS51318">
    <property type="entry name" value="TAT"/>
    <property type="match status" value="1"/>
</dbReference>
<dbReference type="InterPro" id="IPR015943">
    <property type="entry name" value="WD40/YVTN_repeat-like_dom_sf"/>
</dbReference>
<dbReference type="InterPro" id="IPR006311">
    <property type="entry name" value="TAT_signal"/>
</dbReference>
<dbReference type="EMBL" id="CP011125">
    <property type="protein sequence ID" value="AKF07262.1"/>
    <property type="molecule type" value="Genomic_DNA"/>
</dbReference>
<keyword evidence="2" id="KW-1185">Reference proteome</keyword>
<dbReference type="AlphaFoldDB" id="A0A0F6W4H4"/>
<accession>A0A0F6W4H4</accession>
<protein>
    <recommendedName>
        <fullName evidence="3">Translocation protein TolB</fullName>
    </recommendedName>
</protein>
<dbReference type="KEGG" id="samy:DB32_004411"/>
<dbReference type="SUPFAM" id="SSF63829">
    <property type="entry name" value="Calcium-dependent phosphotriesterase"/>
    <property type="match status" value="1"/>
</dbReference>
<dbReference type="Gene3D" id="2.130.10.10">
    <property type="entry name" value="YVTN repeat-like/Quinoprotein amine dehydrogenase"/>
    <property type="match status" value="1"/>
</dbReference>
<gene>
    <name evidence="1" type="ORF">DB32_004411</name>
</gene>
<dbReference type="STRING" id="927083.DB32_004411"/>
<sequence>MTRSGLLVPRRKLLKGGLAGFAAAMMSRTLMGCDDGGPASATDAGLSGQDASGIDATMPDAGSFEFPHRDIPAPPPLRSRIADIGALGEPDANGVRLAPGFTSRIIGRTGETVAGTSYEWHRFPDGGATYATEDGGWIYTSNCEVPLIGGVGAVRFDADGEIVAAHRILDRTSVNCAGGKTPWHTWLSCEETGTGRVWECDPWGEHEAVARPALGVFKHEAAAIDPVRAHVYLTEDESDGRFYRFVPDRLTSRGHPDLSSGRLEVAVVGGDGRVTWAELPDPRFEGEVPTRMQVAESTAFRGGEGIWYHEGVVYFSTKGDNRVWALDVATNELDVIYDITEQGDPAPLRGVDNLTVSCCGDVLVAEDGGTMQIVAILPDGQLKPIAQVVGHTGSEITGPAFDPSGTRLYFSSQRGAEGGGGVGVTFEVTGPFHEPV</sequence>
<name>A0A0F6W4H4_9BACT</name>
<dbReference type="Pfam" id="PF05787">
    <property type="entry name" value="PhoX"/>
    <property type="match status" value="2"/>
</dbReference>
<evidence type="ECO:0000313" key="1">
    <source>
        <dbReference type="EMBL" id="AKF07262.1"/>
    </source>
</evidence>